<dbReference type="Gene3D" id="3.40.50.1220">
    <property type="entry name" value="TPP-binding domain"/>
    <property type="match status" value="1"/>
</dbReference>
<dbReference type="Proteomes" id="UP001300763">
    <property type="component" value="Unassembled WGS sequence"/>
</dbReference>
<evidence type="ECO:0000313" key="8">
    <source>
        <dbReference type="Proteomes" id="UP001300763"/>
    </source>
</evidence>
<dbReference type="InterPro" id="IPR012000">
    <property type="entry name" value="Thiamin_PyroP_enz_cen_dom"/>
</dbReference>
<dbReference type="InterPro" id="IPR045229">
    <property type="entry name" value="TPP_enz"/>
</dbReference>
<keyword evidence="7" id="KW-0456">Lyase</keyword>
<dbReference type="Pfam" id="PF00205">
    <property type="entry name" value="TPP_enzyme_M"/>
    <property type="match status" value="1"/>
</dbReference>
<feature type="domain" description="Thiamine pyrophosphate enzyme central" evidence="4">
    <location>
        <begin position="214"/>
        <end position="352"/>
    </location>
</feature>
<proteinExistence type="inferred from homology"/>
<evidence type="ECO:0000256" key="2">
    <source>
        <dbReference type="ARBA" id="ARBA00023052"/>
    </source>
</evidence>
<evidence type="ECO:0000256" key="3">
    <source>
        <dbReference type="RuleBase" id="RU362132"/>
    </source>
</evidence>
<dbReference type="GO" id="GO:0050695">
    <property type="term" value="F:benzoylformate decarboxylase activity"/>
    <property type="evidence" value="ECO:0007669"/>
    <property type="project" value="UniProtKB-EC"/>
</dbReference>
<dbReference type="CDD" id="cd07035">
    <property type="entry name" value="TPP_PYR_POX_like"/>
    <property type="match status" value="1"/>
</dbReference>
<evidence type="ECO:0000259" key="4">
    <source>
        <dbReference type="Pfam" id="PF00205"/>
    </source>
</evidence>
<evidence type="ECO:0000259" key="6">
    <source>
        <dbReference type="Pfam" id="PF02776"/>
    </source>
</evidence>
<dbReference type="CDD" id="cd02002">
    <property type="entry name" value="TPP_BFDC"/>
    <property type="match status" value="1"/>
</dbReference>
<dbReference type="NCBIfam" id="NF005485">
    <property type="entry name" value="PRK07092.1"/>
    <property type="match status" value="1"/>
</dbReference>
<evidence type="ECO:0000256" key="1">
    <source>
        <dbReference type="ARBA" id="ARBA00007812"/>
    </source>
</evidence>
<organism evidence="7 8">
    <name type="scientific">Actinomycetospora lemnae</name>
    <dbReference type="NCBI Taxonomy" id="3019891"/>
    <lineage>
        <taxon>Bacteria</taxon>
        <taxon>Bacillati</taxon>
        <taxon>Actinomycetota</taxon>
        <taxon>Actinomycetes</taxon>
        <taxon>Pseudonocardiales</taxon>
        <taxon>Pseudonocardiaceae</taxon>
        <taxon>Actinomycetospora</taxon>
    </lineage>
</organism>
<dbReference type="SUPFAM" id="SSF52518">
    <property type="entry name" value="Thiamin diphosphate-binding fold (THDP-binding)"/>
    <property type="match status" value="2"/>
</dbReference>
<sequence length="550" mass="56958">MSTRRGYPVFRAPGGPSRAAAARDGLPGMVTVREASLAVLRGHGITTIFGNPGSTELPMFRDFPDDFRYVLGLQESVAVGAADGYAQGTGRAALVNLHSAAGVGHALGNVFTAFRNRTPLVLVAGQQARSLLVGEPFLFAERPAEFPEPYVKYSREPARAADVPATLARAIHVATTPPCGPVLVSVPVDDWDQPAPAVPPHTVVGTVAGDPQALAQVADELAAARAPAFVVGGEVDRDGAFDDVVALAERHAARVYVAPMSPRCGFPERHRLFGGFLPAAHDGIRAALDAHDVVVVLGSPVFPFHTEGAVPGDTAVPDATTLVQLTEDPAHAAWTPVGTSIVTGVRHGVRALLAGPTPPRRPFPAPGVSAGRVAADGDVITEELLLQTLADLRPADSVVVEEAPATRGPMHAHLPFDRAASFYTCASGGLGHGLPAAVGMALARPERVVALVGDGSAMYGIQALWSAAQLGVALTVVVVHNARYRALDQFAEHFGITKPVGTALPGLDFVALAAGQGVAGVRVERPDELEPALAEALRSPGPVVLDVIVA</sequence>
<dbReference type="Pfam" id="PF02775">
    <property type="entry name" value="TPP_enzyme_C"/>
    <property type="match status" value="1"/>
</dbReference>
<dbReference type="InterPro" id="IPR029061">
    <property type="entry name" value="THDP-binding"/>
</dbReference>
<reference evidence="7 8" key="1">
    <citation type="submission" date="2023-02" db="EMBL/GenBank/DDBJ databases">
        <title>Genome sequencing required for Actinomycetospora new species description.</title>
        <authorList>
            <person name="Saimee Y."/>
            <person name="Duangmal K."/>
        </authorList>
    </citation>
    <scope>NUCLEOTIDE SEQUENCE [LARGE SCALE GENOMIC DNA]</scope>
    <source>
        <strain evidence="7 8">DW7H6</strain>
    </source>
</reference>
<dbReference type="PANTHER" id="PTHR18968:SF133">
    <property type="entry name" value="BENZOYLFORMATE DECARBOXYLASE"/>
    <property type="match status" value="1"/>
</dbReference>
<dbReference type="SUPFAM" id="SSF52467">
    <property type="entry name" value="DHS-like NAD/FAD-binding domain"/>
    <property type="match status" value="1"/>
</dbReference>
<feature type="domain" description="Thiamine pyrophosphate enzyme TPP-binding" evidence="5">
    <location>
        <begin position="410"/>
        <end position="547"/>
    </location>
</feature>
<dbReference type="InterPro" id="IPR011766">
    <property type="entry name" value="TPP_enzyme_TPP-bd"/>
</dbReference>
<dbReference type="InterPro" id="IPR012001">
    <property type="entry name" value="Thiamin_PyroP_enz_TPP-bd_dom"/>
</dbReference>
<comment type="caution">
    <text evidence="7">The sequence shown here is derived from an EMBL/GenBank/DDBJ whole genome shotgun (WGS) entry which is preliminary data.</text>
</comment>
<dbReference type="Gene3D" id="3.40.50.970">
    <property type="match status" value="2"/>
</dbReference>
<feature type="domain" description="Thiamine pyrophosphate enzyme N-terminal TPP-binding" evidence="6">
    <location>
        <begin position="31"/>
        <end position="131"/>
    </location>
</feature>
<dbReference type="PANTHER" id="PTHR18968">
    <property type="entry name" value="THIAMINE PYROPHOSPHATE ENZYMES"/>
    <property type="match status" value="1"/>
</dbReference>
<dbReference type="InterPro" id="IPR029035">
    <property type="entry name" value="DHS-like_NAD/FAD-binding_dom"/>
</dbReference>
<dbReference type="RefSeq" id="WP_274199249.1">
    <property type="nucleotide sequence ID" value="NZ_JAQZAO010000002.1"/>
</dbReference>
<name>A0ABT5SPG2_9PSEU</name>
<evidence type="ECO:0000313" key="7">
    <source>
        <dbReference type="EMBL" id="MDD7964704.1"/>
    </source>
</evidence>
<keyword evidence="2 3" id="KW-0786">Thiamine pyrophosphate</keyword>
<evidence type="ECO:0000259" key="5">
    <source>
        <dbReference type="Pfam" id="PF02775"/>
    </source>
</evidence>
<accession>A0ABT5SPG2</accession>
<dbReference type="Pfam" id="PF02776">
    <property type="entry name" value="TPP_enzyme_N"/>
    <property type="match status" value="1"/>
</dbReference>
<comment type="similarity">
    <text evidence="1 3">Belongs to the TPP enzyme family.</text>
</comment>
<dbReference type="EC" id="4.1.1.7" evidence="7"/>
<gene>
    <name evidence="7" type="primary">mdlC</name>
    <name evidence="7" type="ORF">PGB27_05015</name>
</gene>
<dbReference type="EMBL" id="JAQZAO010000002">
    <property type="protein sequence ID" value="MDD7964704.1"/>
    <property type="molecule type" value="Genomic_DNA"/>
</dbReference>
<keyword evidence="8" id="KW-1185">Reference proteome</keyword>
<protein>
    <submittedName>
        <fullName evidence="7">Benzoylformate decarboxylase</fullName>
        <ecNumber evidence="7">4.1.1.7</ecNumber>
    </submittedName>
</protein>